<reference evidence="2 3" key="1">
    <citation type="journal article" date="2015" name="Int. J. Syst. Evol. Microbiol.">
        <title>Carboxylicivirga linearis sp. nov., isolated from a sea cucumber culture pond.</title>
        <authorList>
            <person name="Wang F.Q."/>
            <person name="Zhou Y.X."/>
            <person name="Lin X.Z."/>
            <person name="Chen G.J."/>
            <person name="Du Z.J."/>
        </authorList>
    </citation>
    <scope>NUCLEOTIDE SEQUENCE [LARGE SCALE GENOMIC DNA]</scope>
    <source>
        <strain evidence="2 3">FB218</strain>
    </source>
</reference>
<organism evidence="2 3">
    <name type="scientific">Carboxylicivirga linearis</name>
    <dbReference type="NCBI Taxonomy" id="1628157"/>
    <lineage>
        <taxon>Bacteria</taxon>
        <taxon>Pseudomonadati</taxon>
        <taxon>Bacteroidota</taxon>
        <taxon>Bacteroidia</taxon>
        <taxon>Marinilabiliales</taxon>
        <taxon>Marinilabiliaceae</taxon>
        <taxon>Carboxylicivirga</taxon>
    </lineage>
</organism>
<evidence type="ECO:0000313" key="3">
    <source>
        <dbReference type="Proteomes" id="UP000708576"/>
    </source>
</evidence>
<feature type="transmembrane region" description="Helical" evidence="1">
    <location>
        <begin position="7"/>
        <end position="31"/>
    </location>
</feature>
<dbReference type="EMBL" id="JAGUCO010000008">
    <property type="protein sequence ID" value="MBS2099113.1"/>
    <property type="molecule type" value="Genomic_DNA"/>
</dbReference>
<accession>A0ABS5JW87</accession>
<name>A0ABS5JW87_9BACT</name>
<dbReference type="RefSeq" id="WP_212216356.1">
    <property type="nucleotide sequence ID" value="NZ_JAGUCO010000008.1"/>
</dbReference>
<dbReference type="Proteomes" id="UP000708576">
    <property type="component" value="Unassembled WGS sequence"/>
</dbReference>
<proteinExistence type="predicted"/>
<feature type="transmembrane region" description="Helical" evidence="1">
    <location>
        <begin position="43"/>
        <end position="62"/>
    </location>
</feature>
<evidence type="ECO:0000313" key="2">
    <source>
        <dbReference type="EMBL" id="MBS2099113.1"/>
    </source>
</evidence>
<keyword evidence="1" id="KW-1133">Transmembrane helix</keyword>
<evidence type="ECO:0000256" key="1">
    <source>
        <dbReference type="SAM" id="Phobius"/>
    </source>
</evidence>
<keyword evidence="1" id="KW-0812">Transmembrane</keyword>
<protein>
    <submittedName>
        <fullName evidence="2">Uncharacterized protein</fullName>
    </submittedName>
</protein>
<feature type="transmembrane region" description="Helical" evidence="1">
    <location>
        <begin position="71"/>
        <end position="91"/>
    </location>
</feature>
<sequence>MNRNNKSALGLFSIILNINFIFIILAIIWGIAKKEPSMKFQEYGFITKFSALQLFIIGIVCFRSFQNTKKIIWLLIALGFSFLALDELFLIHENLDQWIHNIFNLEKTKWTDKIDDFIILFYGIIGAIFMTGNYRVFIKNKPGLLITATGFLLMVLSVIIDTTTNDTLVFSTKLIDGDIQYHIAAIIEESFKIISEGTLLTGFITYLKS</sequence>
<gene>
    <name evidence="2" type="ORF">KEM10_12545</name>
</gene>
<feature type="transmembrane region" description="Helical" evidence="1">
    <location>
        <begin position="117"/>
        <end position="136"/>
    </location>
</feature>
<keyword evidence="3" id="KW-1185">Reference proteome</keyword>
<comment type="caution">
    <text evidence="2">The sequence shown here is derived from an EMBL/GenBank/DDBJ whole genome shotgun (WGS) entry which is preliminary data.</text>
</comment>
<keyword evidence="1" id="KW-0472">Membrane</keyword>
<feature type="transmembrane region" description="Helical" evidence="1">
    <location>
        <begin position="143"/>
        <end position="160"/>
    </location>
</feature>